<dbReference type="HOGENOM" id="CLU_483814_0_0_5"/>
<accession>A0A017HJ15</accession>
<feature type="domain" description="Peptidoglycan binding-like" evidence="2">
    <location>
        <begin position="425"/>
        <end position="475"/>
    </location>
</feature>
<dbReference type="Proteomes" id="UP000019666">
    <property type="component" value="Unassembled WGS sequence"/>
</dbReference>
<dbReference type="Gene3D" id="1.10.101.10">
    <property type="entry name" value="PGBD-like superfamily/PGBD"/>
    <property type="match status" value="2"/>
</dbReference>
<dbReference type="EMBL" id="AOSK01000116">
    <property type="protein sequence ID" value="EYD74351.1"/>
    <property type="molecule type" value="Genomic_DNA"/>
</dbReference>
<dbReference type="InterPro" id="IPR036366">
    <property type="entry name" value="PGBDSf"/>
</dbReference>
<organism evidence="3 4">
    <name type="scientific">Rubellimicrobium mesophilum DSM 19309</name>
    <dbReference type="NCBI Taxonomy" id="442562"/>
    <lineage>
        <taxon>Bacteria</taxon>
        <taxon>Pseudomonadati</taxon>
        <taxon>Pseudomonadota</taxon>
        <taxon>Alphaproteobacteria</taxon>
        <taxon>Rhodobacterales</taxon>
        <taxon>Roseobacteraceae</taxon>
        <taxon>Rubellimicrobium</taxon>
    </lineage>
</organism>
<dbReference type="InterPro" id="IPR036365">
    <property type="entry name" value="PGBD-like_sf"/>
</dbReference>
<reference evidence="3 4" key="1">
    <citation type="submission" date="2013-02" db="EMBL/GenBank/DDBJ databases">
        <authorList>
            <person name="Fiebig A."/>
            <person name="Goeker M."/>
            <person name="Klenk H.-P.P."/>
        </authorList>
    </citation>
    <scope>NUCLEOTIDE SEQUENCE [LARGE SCALE GENOMIC DNA]</scope>
    <source>
        <strain evidence="3 4">DSM 19309</strain>
    </source>
</reference>
<proteinExistence type="predicted"/>
<dbReference type="SUPFAM" id="SSF47090">
    <property type="entry name" value="PGBD-like"/>
    <property type="match status" value="2"/>
</dbReference>
<comment type="caution">
    <text evidence="3">The sequence shown here is derived from an EMBL/GenBank/DDBJ whole genome shotgun (WGS) entry which is preliminary data.</text>
</comment>
<keyword evidence="4" id="KW-1185">Reference proteome</keyword>
<dbReference type="STRING" id="442562.Rumeso_04036"/>
<dbReference type="Pfam" id="PF01471">
    <property type="entry name" value="PG_binding_1"/>
    <property type="match status" value="2"/>
</dbReference>
<evidence type="ECO:0000313" key="4">
    <source>
        <dbReference type="Proteomes" id="UP000019666"/>
    </source>
</evidence>
<dbReference type="AlphaFoldDB" id="A0A017HJ15"/>
<gene>
    <name evidence="3" type="ORF">Rumeso_04036</name>
</gene>
<dbReference type="InterPro" id="IPR002477">
    <property type="entry name" value="Peptidoglycan-bd-like"/>
</dbReference>
<feature type="domain" description="Peptidoglycan binding-like" evidence="2">
    <location>
        <begin position="226"/>
        <end position="280"/>
    </location>
</feature>
<name>A0A017HJ15_9RHOB</name>
<protein>
    <recommendedName>
        <fullName evidence="2">Peptidoglycan binding-like domain-containing protein</fullName>
    </recommendedName>
</protein>
<keyword evidence="1" id="KW-0175">Coiled coil</keyword>
<evidence type="ECO:0000313" key="3">
    <source>
        <dbReference type="EMBL" id="EYD74351.1"/>
    </source>
</evidence>
<evidence type="ECO:0000256" key="1">
    <source>
        <dbReference type="SAM" id="Coils"/>
    </source>
</evidence>
<evidence type="ECO:0000259" key="2">
    <source>
        <dbReference type="Pfam" id="PF01471"/>
    </source>
</evidence>
<feature type="coiled-coil region" evidence="1">
    <location>
        <begin position="274"/>
        <end position="308"/>
    </location>
</feature>
<dbReference type="RefSeq" id="WP_051521233.1">
    <property type="nucleotide sequence ID" value="NZ_KK088571.1"/>
</dbReference>
<dbReference type="PATRIC" id="fig|442562.3.peg.3981"/>
<sequence>MARALRLPSRRGAPEADRLLVVLSGRFVTDGQRTWYLTRDVAEPTLFRMGVRAVPVESVLQVMATLPSRSVLLLGVDPAQDRDFDPWLHEGVGEIEVPQGVTLLQGTPREAANFLADELSAPGADLARLVAENGAIEGEGYLPRGFVFNPAARPAPSPAPQAEQAQENALWQGAVALNTVQAYQNYLNAYPQGRYAAQARQGIEAILSEPNREARLAEETLRLSTDQRREIQRSLALLDFDPRGIDGIFGPGTRAAITDWQQQNGFSQTSYLDREQIERLSGQAARRAQQLEAEAELQRQAAERADRAYWEETGARGDEAGLRAYVARYPDGLFAEDANDQLQRIEEAKRAQAQAQDRAAWDAARRADTVASYQRYLEAYPQGRFIEEARSRRGELVQAGREAEANAQARAGEEALGLNALTARVIEQRLDALGLEPGEVDGTFDADTRRALRNYQRDRGMTATGYLDERTLVRLLADTLGRQLQE</sequence>